<dbReference type="InterPro" id="IPR003959">
    <property type="entry name" value="ATPase_AAA_core"/>
</dbReference>
<dbReference type="EMBL" id="QJJM01000009">
    <property type="protein sequence ID" value="PXW73716.1"/>
    <property type="molecule type" value="Genomic_DNA"/>
</dbReference>
<dbReference type="RefSeq" id="WP_110299260.1">
    <property type="nucleotide sequence ID" value="NZ_QJJM01000009.1"/>
</dbReference>
<feature type="domain" description="ATPase AAA-type core" evidence="1">
    <location>
        <begin position="186"/>
        <end position="282"/>
    </location>
</feature>
<dbReference type="OrthoDB" id="9816534at2"/>
<dbReference type="PANTHER" id="PTHR43581:SF4">
    <property type="entry name" value="ATP_GTP PHOSPHATASE"/>
    <property type="match status" value="1"/>
</dbReference>
<dbReference type="PANTHER" id="PTHR43581">
    <property type="entry name" value="ATP/GTP PHOSPHATASE"/>
    <property type="match status" value="1"/>
</dbReference>
<evidence type="ECO:0000313" key="3">
    <source>
        <dbReference type="Proteomes" id="UP000248014"/>
    </source>
</evidence>
<gene>
    <name evidence="2" type="ORF">C7451_1091</name>
</gene>
<dbReference type="Proteomes" id="UP000248014">
    <property type="component" value="Unassembled WGS sequence"/>
</dbReference>
<sequence>ARTSGENLFVVLLIRAPPSQELEPPTIPGRFIALAQARREAGVQQFPPERLRYCPTDDFLDLHHGRRLTEGTSIDFRYQRFGEGDGGEDYAAVALQRGRNGVVSAVSNGGPLLQSISDPSGFFSIYVPGLAGITIREEYRSDAVVSNGIARGDANLYLRNVLLRIERSQVRKDRFDGYIDRVFPGVRVDTQFHETADLWIRSTVTRENAGTRALDLVGTGLLQAIQLIAYVANYEPKVLLLDEPDAHLHPSNQRLLADTLAMIAGTTDTKIILATHSRHLLDALSEIEDAKLFWVKNGAATPQQGWSDIAVLMDLGALDKGERFLAGNYKYLVWSEDRDTNPLSIVLEANGIPREETLVFSYQASSKVDAAKLMAAFAERVRPGVITVVHRDRDFMSDDEVERLRAQFELDKAPNMRLLITQGSDIESYFTRPNHVAEVMASDPVEAQALVENVLHENMIEFVTAFINKRGEIKRTLYKKDPEACPDIDELINGHQIPVEKAVGKLLLKRIKKRLQADGFNGGDIVRLSGALADPDVAAVFA</sequence>
<reference evidence="2 3" key="1">
    <citation type="submission" date="2018-05" db="EMBL/GenBank/DDBJ databases">
        <title>Genomic Encyclopedia of Type Strains, Phase IV (KMG-IV): sequencing the most valuable type-strain genomes for metagenomic binning, comparative biology and taxonomic classification.</title>
        <authorList>
            <person name="Goeker M."/>
        </authorList>
    </citation>
    <scope>NUCLEOTIDE SEQUENCE [LARGE SCALE GENOMIC DNA]</scope>
    <source>
        <strain evidence="2 3">DSM 3183</strain>
    </source>
</reference>
<dbReference type="CDD" id="cd00267">
    <property type="entry name" value="ABC_ATPase"/>
    <property type="match status" value="1"/>
</dbReference>
<dbReference type="InterPro" id="IPR051396">
    <property type="entry name" value="Bact_Antivir_Def_Nuclease"/>
</dbReference>
<name>A0A2V3UWG2_9SPHN</name>
<dbReference type="GO" id="GO:0005524">
    <property type="term" value="F:ATP binding"/>
    <property type="evidence" value="ECO:0007669"/>
    <property type="project" value="InterPro"/>
</dbReference>
<accession>A0A2V3UWG2</accession>
<dbReference type="GO" id="GO:0016887">
    <property type="term" value="F:ATP hydrolysis activity"/>
    <property type="evidence" value="ECO:0007669"/>
    <property type="project" value="InterPro"/>
</dbReference>
<dbReference type="InterPro" id="IPR027417">
    <property type="entry name" value="P-loop_NTPase"/>
</dbReference>
<dbReference type="Gene3D" id="3.40.50.300">
    <property type="entry name" value="P-loop containing nucleotide triphosphate hydrolases"/>
    <property type="match status" value="1"/>
</dbReference>
<organism evidence="2 3">
    <name type="scientific">Blastomonas natatoria</name>
    <dbReference type="NCBI Taxonomy" id="34015"/>
    <lineage>
        <taxon>Bacteria</taxon>
        <taxon>Pseudomonadati</taxon>
        <taxon>Pseudomonadota</taxon>
        <taxon>Alphaproteobacteria</taxon>
        <taxon>Sphingomonadales</taxon>
        <taxon>Sphingomonadaceae</taxon>
        <taxon>Blastomonas</taxon>
    </lineage>
</organism>
<feature type="non-terminal residue" evidence="2">
    <location>
        <position position="1"/>
    </location>
</feature>
<keyword evidence="3" id="KW-1185">Reference proteome</keyword>
<proteinExistence type="predicted"/>
<dbReference type="Pfam" id="PF13304">
    <property type="entry name" value="AAA_21"/>
    <property type="match status" value="1"/>
</dbReference>
<evidence type="ECO:0000313" key="2">
    <source>
        <dbReference type="EMBL" id="PXW73716.1"/>
    </source>
</evidence>
<protein>
    <submittedName>
        <fullName evidence="2">Putative AbiEii toxin of type IV toxin-antitoxin system</fullName>
    </submittedName>
</protein>
<comment type="caution">
    <text evidence="2">The sequence shown here is derived from an EMBL/GenBank/DDBJ whole genome shotgun (WGS) entry which is preliminary data.</text>
</comment>
<dbReference type="SUPFAM" id="SSF52540">
    <property type="entry name" value="P-loop containing nucleoside triphosphate hydrolases"/>
    <property type="match status" value="1"/>
</dbReference>
<dbReference type="AlphaFoldDB" id="A0A2V3UWG2"/>
<evidence type="ECO:0000259" key="1">
    <source>
        <dbReference type="Pfam" id="PF13304"/>
    </source>
</evidence>